<dbReference type="GO" id="GO:0006508">
    <property type="term" value="P:proteolysis"/>
    <property type="evidence" value="ECO:0007669"/>
    <property type="project" value="InterPro"/>
</dbReference>
<comment type="subunit">
    <text evidence="12">Homodimer.</text>
</comment>
<feature type="active site" description="For autocatalytic cleavage activity" evidence="12">
    <location>
        <position position="151"/>
    </location>
</feature>
<gene>
    <name evidence="17" type="primary">lexA_1</name>
    <name evidence="12" type="synonym">lexA</name>
    <name evidence="17" type="ORF">ETAA1_21720</name>
</gene>
<evidence type="ECO:0000256" key="7">
    <source>
        <dbReference type="ARBA" id="ARBA00023015"/>
    </source>
</evidence>
<dbReference type="GO" id="GO:0006260">
    <property type="term" value="P:DNA replication"/>
    <property type="evidence" value="ECO:0007669"/>
    <property type="project" value="UniProtKB-UniRule"/>
</dbReference>
<dbReference type="GO" id="GO:0006281">
    <property type="term" value="P:DNA repair"/>
    <property type="evidence" value="ECO:0007669"/>
    <property type="project" value="UniProtKB-UniRule"/>
</dbReference>
<dbReference type="InterPro" id="IPR036390">
    <property type="entry name" value="WH_DNA-bd_sf"/>
</dbReference>
<dbReference type="PANTHER" id="PTHR33516">
    <property type="entry name" value="LEXA REPRESSOR"/>
    <property type="match status" value="1"/>
</dbReference>
<dbReference type="InterPro" id="IPR006200">
    <property type="entry name" value="LexA"/>
</dbReference>
<evidence type="ECO:0000256" key="10">
    <source>
        <dbReference type="ARBA" id="ARBA00023204"/>
    </source>
</evidence>
<evidence type="ECO:0000256" key="5">
    <source>
        <dbReference type="ARBA" id="ARBA00022801"/>
    </source>
</evidence>
<feature type="domain" description="Peptidase S24/S26A/S26B/S26C" evidence="15">
    <location>
        <begin position="114"/>
        <end position="223"/>
    </location>
</feature>
<dbReference type="GO" id="GO:0004252">
    <property type="term" value="F:serine-type endopeptidase activity"/>
    <property type="evidence" value="ECO:0007669"/>
    <property type="project" value="UniProtKB-UniRule"/>
</dbReference>
<evidence type="ECO:0000256" key="9">
    <source>
        <dbReference type="ARBA" id="ARBA00023163"/>
    </source>
</evidence>
<dbReference type="Gene3D" id="1.10.10.10">
    <property type="entry name" value="Winged helix-like DNA-binding domain superfamily/Winged helix DNA-binding domain"/>
    <property type="match status" value="1"/>
</dbReference>
<dbReference type="InterPro" id="IPR039418">
    <property type="entry name" value="LexA-like"/>
</dbReference>
<dbReference type="HAMAP" id="MF_00015">
    <property type="entry name" value="LexA"/>
    <property type="match status" value="1"/>
</dbReference>
<evidence type="ECO:0000256" key="1">
    <source>
        <dbReference type="ARBA" id="ARBA00007484"/>
    </source>
</evidence>
<protein>
    <recommendedName>
        <fullName evidence="12">LexA repressor</fullName>
        <ecNumber evidence="12">3.4.21.88</ecNumber>
    </recommendedName>
</protein>
<keyword evidence="2 12" id="KW-0678">Repressor</keyword>
<evidence type="ECO:0000313" key="17">
    <source>
        <dbReference type="EMBL" id="QDU20227.1"/>
    </source>
</evidence>
<dbReference type="InterPro" id="IPR050077">
    <property type="entry name" value="LexA_repressor"/>
</dbReference>
<feature type="domain" description="LexA repressor DNA-binding" evidence="16">
    <location>
        <begin position="27"/>
        <end position="87"/>
    </location>
</feature>
<comment type="function">
    <text evidence="12">Represses a number of genes involved in the response to DNA damage (SOS response), including recA and lexA. In the presence of single-stranded DNA, RecA interacts with LexA causing an autocatalytic cleavage which disrupts the DNA-binding part of LexA, leading to derepression of the SOS regulon and eventually DNA repair.</text>
</comment>
<keyword evidence="4 12" id="KW-0227">DNA damage</keyword>
<dbReference type="InterPro" id="IPR036388">
    <property type="entry name" value="WH-like_DNA-bd_sf"/>
</dbReference>
<reference evidence="17 18" key="1">
    <citation type="submission" date="2019-02" db="EMBL/GenBank/DDBJ databases">
        <title>Deep-cultivation of Planctomycetes and their phenomic and genomic characterization uncovers novel biology.</title>
        <authorList>
            <person name="Wiegand S."/>
            <person name="Jogler M."/>
            <person name="Boedeker C."/>
            <person name="Pinto D."/>
            <person name="Vollmers J."/>
            <person name="Rivas-Marin E."/>
            <person name="Kohn T."/>
            <person name="Peeters S.H."/>
            <person name="Heuer A."/>
            <person name="Rast P."/>
            <person name="Oberbeckmann S."/>
            <person name="Bunk B."/>
            <person name="Jeske O."/>
            <person name="Meyerdierks A."/>
            <person name="Storesund J.E."/>
            <person name="Kallscheuer N."/>
            <person name="Luecker S."/>
            <person name="Lage O.M."/>
            <person name="Pohl T."/>
            <person name="Merkel B.J."/>
            <person name="Hornburger P."/>
            <person name="Mueller R.-W."/>
            <person name="Bruemmer F."/>
            <person name="Labrenz M."/>
            <person name="Spormann A.M."/>
            <person name="Op den Camp H."/>
            <person name="Overmann J."/>
            <person name="Amann R."/>
            <person name="Jetten M.S.M."/>
            <person name="Mascher T."/>
            <person name="Medema M.H."/>
            <person name="Devos D.P."/>
            <person name="Kaster A.-K."/>
            <person name="Ovreas L."/>
            <person name="Rohde M."/>
            <person name="Galperin M.Y."/>
            <person name="Jogler C."/>
        </authorList>
    </citation>
    <scope>NUCLEOTIDE SEQUENCE [LARGE SCALE GENOMIC DNA]</scope>
    <source>
        <strain evidence="17 18">ETA_A1</strain>
    </source>
</reference>
<dbReference type="SUPFAM" id="SSF51306">
    <property type="entry name" value="LexA/Signal peptidase"/>
    <property type="match status" value="1"/>
</dbReference>
<dbReference type="GO" id="GO:0009432">
    <property type="term" value="P:SOS response"/>
    <property type="evidence" value="ECO:0007669"/>
    <property type="project" value="UniProtKB-UniRule"/>
</dbReference>
<keyword evidence="7 12" id="KW-0805">Transcription regulation</keyword>
<evidence type="ECO:0000259" key="15">
    <source>
        <dbReference type="Pfam" id="PF00717"/>
    </source>
</evidence>
<dbReference type="InterPro" id="IPR036286">
    <property type="entry name" value="LexA/Signal_pep-like_sf"/>
</dbReference>
<dbReference type="NCBIfam" id="TIGR00498">
    <property type="entry name" value="lexA"/>
    <property type="match status" value="1"/>
</dbReference>
<feature type="DNA-binding region" description="H-T-H motif" evidence="12">
    <location>
        <begin position="53"/>
        <end position="73"/>
    </location>
</feature>
<evidence type="ECO:0000256" key="2">
    <source>
        <dbReference type="ARBA" id="ARBA00022491"/>
    </source>
</evidence>
<dbReference type="GO" id="GO:0045892">
    <property type="term" value="P:negative regulation of DNA-templated transcription"/>
    <property type="evidence" value="ECO:0007669"/>
    <property type="project" value="UniProtKB-UniRule"/>
</dbReference>
<keyword evidence="11 12" id="KW-0742">SOS response</keyword>
<accession>A0A517XRU3</accession>
<evidence type="ECO:0000256" key="4">
    <source>
        <dbReference type="ARBA" id="ARBA00022763"/>
    </source>
</evidence>
<organism evidence="17 18">
    <name type="scientific">Urbifossiella limnaea</name>
    <dbReference type="NCBI Taxonomy" id="2528023"/>
    <lineage>
        <taxon>Bacteria</taxon>
        <taxon>Pseudomonadati</taxon>
        <taxon>Planctomycetota</taxon>
        <taxon>Planctomycetia</taxon>
        <taxon>Gemmatales</taxon>
        <taxon>Gemmataceae</taxon>
        <taxon>Urbifossiella</taxon>
    </lineage>
</organism>
<evidence type="ECO:0000256" key="14">
    <source>
        <dbReference type="SAM" id="MobiDB-lite"/>
    </source>
</evidence>
<evidence type="ECO:0000259" key="16">
    <source>
        <dbReference type="Pfam" id="PF01726"/>
    </source>
</evidence>
<dbReference type="CDD" id="cd06529">
    <property type="entry name" value="S24_LexA-like"/>
    <property type="match status" value="1"/>
</dbReference>
<proteinExistence type="inferred from homology"/>
<dbReference type="Proteomes" id="UP000319576">
    <property type="component" value="Chromosome"/>
</dbReference>
<dbReference type="InterPro" id="IPR015927">
    <property type="entry name" value="Peptidase_S24_S26A/B/C"/>
</dbReference>
<keyword evidence="10 12" id="KW-0234">DNA repair</keyword>
<dbReference type="OrthoDB" id="9802364at2"/>
<keyword evidence="9 12" id="KW-0804">Transcription</keyword>
<dbReference type="KEGG" id="uli:ETAA1_21720"/>
<name>A0A517XRU3_9BACT</name>
<dbReference type="SUPFAM" id="SSF46785">
    <property type="entry name" value="Winged helix' DNA-binding domain"/>
    <property type="match status" value="1"/>
</dbReference>
<keyword evidence="5 12" id="KW-0378">Hydrolase</keyword>
<evidence type="ECO:0000256" key="8">
    <source>
        <dbReference type="ARBA" id="ARBA00023125"/>
    </source>
</evidence>
<dbReference type="EMBL" id="CP036273">
    <property type="protein sequence ID" value="QDU20227.1"/>
    <property type="molecule type" value="Genomic_DNA"/>
</dbReference>
<feature type="site" description="Cleavage; by autolysis" evidence="12">
    <location>
        <begin position="118"/>
        <end position="119"/>
    </location>
</feature>
<dbReference type="Pfam" id="PF00717">
    <property type="entry name" value="Peptidase_S24"/>
    <property type="match status" value="1"/>
</dbReference>
<sequence length="231" mass="25414">MLTITPAAPAEADRTHTTPPEAAVSDTALTDKQQQIYAYIRKTIETKGFPPAIRDICEAFGISSPNGVMCHLKALQKKGYINRVEKRDNQQRAQARGITIPGVSAGGFSLPLKGVVAAGRAIEAEETDDRLEMRELFGEDDLYVVKVKGQSMIDGHIADGDYVVIRKRETCENGDKVVAMVDRAMTLKKYQRKKDQILLHPMNAAMEPIVVDPARQDVQILGLLAGVIRKC</sequence>
<dbReference type="PRINTS" id="PR00726">
    <property type="entry name" value="LEXASERPTASE"/>
</dbReference>
<dbReference type="AlphaFoldDB" id="A0A517XRU3"/>
<evidence type="ECO:0000256" key="13">
    <source>
        <dbReference type="RuleBase" id="RU003991"/>
    </source>
</evidence>
<feature type="active site" description="For autocatalytic cleavage activity" evidence="12">
    <location>
        <position position="188"/>
    </location>
</feature>
<evidence type="ECO:0000256" key="12">
    <source>
        <dbReference type="HAMAP-Rule" id="MF_00015"/>
    </source>
</evidence>
<evidence type="ECO:0000256" key="3">
    <source>
        <dbReference type="ARBA" id="ARBA00022705"/>
    </source>
</evidence>
<evidence type="ECO:0000256" key="6">
    <source>
        <dbReference type="ARBA" id="ARBA00022813"/>
    </source>
</evidence>
<keyword evidence="6 12" id="KW-0068">Autocatalytic cleavage</keyword>
<dbReference type="Pfam" id="PF01726">
    <property type="entry name" value="LexA_DNA_bind"/>
    <property type="match status" value="1"/>
</dbReference>
<keyword evidence="18" id="KW-1185">Reference proteome</keyword>
<comment type="similarity">
    <text evidence="1 12 13">Belongs to the peptidase S24 family.</text>
</comment>
<dbReference type="EC" id="3.4.21.88" evidence="12"/>
<dbReference type="PANTHER" id="PTHR33516:SF2">
    <property type="entry name" value="LEXA REPRESSOR-RELATED"/>
    <property type="match status" value="1"/>
</dbReference>
<comment type="catalytic activity">
    <reaction evidence="12">
        <text>Hydrolysis of Ala-|-Gly bond in repressor LexA.</text>
        <dbReference type="EC" id="3.4.21.88"/>
    </reaction>
</comment>
<dbReference type="Gene3D" id="2.10.109.10">
    <property type="entry name" value="Umud Fragment, subunit A"/>
    <property type="match status" value="1"/>
</dbReference>
<evidence type="ECO:0000313" key="18">
    <source>
        <dbReference type="Proteomes" id="UP000319576"/>
    </source>
</evidence>
<keyword evidence="8 12" id="KW-0238">DNA-binding</keyword>
<evidence type="ECO:0000256" key="11">
    <source>
        <dbReference type="ARBA" id="ARBA00023236"/>
    </source>
</evidence>
<keyword evidence="3 12" id="KW-0235">DNA replication</keyword>
<dbReference type="GO" id="GO:0003677">
    <property type="term" value="F:DNA binding"/>
    <property type="evidence" value="ECO:0007669"/>
    <property type="project" value="UniProtKB-UniRule"/>
</dbReference>
<feature type="region of interest" description="Disordered" evidence="14">
    <location>
        <begin position="1"/>
        <end position="23"/>
    </location>
</feature>
<dbReference type="InterPro" id="IPR006197">
    <property type="entry name" value="Peptidase_S24_LexA"/>
</dbReference>
<dbReference type="InterPro" id="IPR006199">
    <property type="entry name" value="LexA_DNA-bd_dom"/>
</dbReference>